<sequence>MNGNHPIGAGNVSLLELMMQQTAGGSAPVDTSNPSVDVSRPETAEVPERNDPQETVDPDGTALYAATNLDSWETDKLRHFARDVGMDGVCYRRLDPEYYAWLRHKMALAKKALEAGRLDSAAFEELRRRFNDIHAWAVARFGENELLAAVRSIDPKTYPPPAIDPAAQSRPACTAPVSPVSCPPSPAVEQHLYPKDGEWRFTEKVPQSALDKVDAIRDQAISLGWSEGRLYQNRGRFRFPCGEDFGLVCFVDANERIGEVTRQYIEIIGPPPRENRLRFHNPDVDQPWLKKTNPET</sequence>
<feature type="region of interest" description="Disordered" evidence="1">
    <location>
        <begin position="22"/>
        <end position="59"/>
    </location>
</feature>
<accession>A0A445MXU2</accession>
<dbReference type="EMBL" id="OJIN01000146">
    <property type="protein sequence ID" value="SPD74344.1"/>
    <property type="molecule type" value="Genomic_DNA"/>
</dbReference>
<evidence type="ECO:0000256" key="1">
    <source>
        <dbReference type="SAM" id="MobiDB-lite"/>
    </source>
</evidence>
<name>A0A445MXU2_9BACT</name>
<reference evidence="2" key="1">
    <citation type="submission" date="2018-01" db="EMBL/GenBank/DDBJ databases">
        <authorList>
            <person name="Regsiter A."/>
            <person name="William W."/>
        </authorList>
    </citation>
    <scope>NUCLEOTIDE SEQUENCE</scope>
    <source>
        <strain evidence="2">TRIP AH-1</strain>
    </source>
</reference>
<evidence type="ECO:0000313" key="2">
    <source>
        <dbReference type="EMBL" id="SPD74344.1"/>
    </source>
</evidence>
<feature type="compositionally biased region" description="Polar residues" evidence="1">
    <location>
        <begin position="22"/>
        <end position="36"/>
    </location>
</feature>
<gene>
    <name evidence="2" type="ORF">PITCH_A230030</name>
</gene>
<feature type="compositionally biased region" description="Basic and acidic residues" evidence="1">
    <location>
        <begin position="39"/>
        <end position="52"/>
    </location>
</feature>
<dbReference type="AlphaFoldDB" id="A0A445MXU2"/>
<proteinExistence type="predicted"/>
<feature type="region of interest" description="Disordered" evidence="1">
    <location>
        <begin position="276"/>
        <end position="296"/>
    </location>
</feature>
<protein>
    <submittedName>
        <fullName evidence="2">Uncharacterized protein</fullName>
    </submittedName>
</protein>
<organism evidence="2">
    <name type="scientific">uncultured Desulfobacterium sp</name>
    <dbReference type="NCBI Taxonomy" id="201089"/>
    <lineage>
        <taxon>Bacteria</taxon>
        <taxon>Pseudomonadati</taxon>
        <taxon>Thermodesulfobacteriota</taxon>
        <taxon>Desulfobacteria</taxon>
        <taxon>Desulfobacterales</taxon>
        <taxon>Desulfobacteriaceae</taxon>
        <taxon>Desulfobacterium</taxon>
        <taxon>environmental samples</taxon>
    </lineage>
</organism>